<evidence type="ECO:0000256" key="4">
    <source>
        <dbReference type="ARBA" id="ARBA00012504"/>
    </source>
</evidence>
<dbReference type="EMBL" id="UOGH01000152">
    <property type="protein sequence ID" value="VAX30104.1"/>
    <property type="molecule type" value="Genomic_DNA"/>
</dbReference>
<keyword evidence="9" id="KW-1133">Transmembrane helix</keyword>
<keyword evidence="10" id="KW-0548">Nucleotidyltransferase</keyword>
<dbReference type="InterPro" id="IPR000462">
    <property type="entry name" value="CDP-OH_P_trans"/>
</dbReference>
<sequence length="353" mass="39225">GNALSVLKAREVLNERFFLLMSDHIFEPAALMEAGSFPLDDREVLMVVDGAPRDYIDMEDATRVMVSDGRVVRIGKGLSEYNAVDCGIFSCSTSLFDALQEGVMQGEETLSGGMQRLADKGMLKAYDLEGRFWIDIDTEEAFRKAEDLLCRSLIKPTDGFISRYLNRPISIRISRVLVKTGIKPDTISISSFTLSLLAALLLSFGSYLPVLLGGLLVQASSVLDGCDGEVARLKFQQSDYGAWFDAVLDRYADAAVILGLTYGWWFSHNGDYLVWVTGYLALTGSLMNSYTAIKYDSVVLKEKEGTSWRFGRDTRSFLIMLGAVLNQLFSLLVILAVIANFVSVRRLYVLRKT</sequence>
<gene>
    <name evidence="10" type="ORF">MNBD_NITROSPIRAE02-468</name>
</gene>
<evidence type="ECO:0000256" key="5">
    <source>
        <dbReference type="ARBA" id="ARBA00013268"/>
    </source>
</evidence>
<evidence type="ECO:0000256" key="1">
    <source>
        <dbReference type="ARBA" id="ARBA00000729"/>
    </source>
</evidence>
<evidence type="ECO:0000313" key="10">
    <source>
        <dbReference type="EMBL" id="VAX30104.1"/>
    </source>
</evidence>
<dbReference type="GO" id="GO:0016780">
    <property type="term" value="F:phosphotransferase activity, for other substituted phosphate groups"/>
    <property type="evidence" value="ECO:0007669"/>
    <property type="project" value="InterPro"/>
</dbReference>
<keyword evidence="7 10" id="KW-0808">Transferase</keyword>
<feature type="transmembrane region" description="Helical" evidence="9">
    <location>
        <begin position="317"/>
        <end position="342"/>
    </location>
</feature>
<dbReference type="PROSITE" id="PS00379">
    <property type="entry name" value="CDP_ALCOHOL_P_TRANSF"/>
    <property type="match status" value="1"/>
</dbReference>
<accession>A0A3B1D1N1</accession>
<comment type="similarity">
    <text evidence="3">In the N-terminal section; belongs to the MobA family.</text>
</comment>
<organism evidence="10">
    <name type="scientific">hydrothermal vent metagenome</name>
    <dbReference type="NCBI Taxonomy" id="652676"/>
    <lineage>
        <taxon>unclassified sequences</taxon>
        <taxon>metagenomes</taxon>
        <taxon>ecological metagenomes</taxon>
    </lineage>
</organism>
<comment type="catalytic activity">
    <reaction evidence="8">
        <text>CDP-1L-myo-inositol + 1D-myo-inositol 3-phosphate = bis(1L-myo-inositol) 3,1'-phosphate 1-phosphate + CMP + H(+)</text>
        <dbReference type="Rhea" id="RHEA:31327"/>
        <dbReference type="ChEBI" id="CHEBI:15378"/>
        <dbReference type="ChEBI" id="CHEBI:58401"/>
        <dbReference type="ChEBI" id="CHEBI:60377"/>
        <dbReference type="ChEBI" id="CHEBI:62573"/>
        <dbReference type="ChEBI" id="CHEBI:62576"/>
        <dbReference type="EC" id="2.7.8.34"/>
    </reaction>
</comment>
<dbReference type="Gene3D" id="1.20.120.1760">
    <property type="match status" value="1"/>
</dbReference>
<dbReference type="GO" id="GO:0016020">
    <property type="term" value="C:membrane"/>
    <property type="evidence" value="ECO:0007669"/>
    <property type="project" value="InterPro"/>
</dbReference>
<evidence type="ECO:0000256" key="6">
    <source>
        <dbReference type="ARBA" id="ARBA00018322"/>
    </source>
</evidence>
<dbReference type="SUPFAM" id="SSF53448">
    <property type="entry name" value="Nucleotide-diphospho-sugar transferases"/>
    <property type="match status" value="1"/>
</dbReference>
<dbReference type="Pfam" id="PF01066">
    <property type="entry name" value="CDP-OH_P_transf"/>
    <property type="match status" value="1"/>
</dbReference>
<comment type="catalytic activity">
    <reaction evidence="1">
        <text>1D-myo-inositol 3-phosphate + CTP + H(+) = CDP-1L-myo-inositol + diphosphate</text>
        <dbReference type="Rhea" id="RHEA:30647"/>
        <dbReference type="ChEBI" id="CHEBI:15378"/>
        <dbReference type="ChEBI" id="CHEBI:33019"/>
        <dbReference type="ChEBI" id="CHEBI:37563"/>
        <dbReference type="ChEBI" id="CHEBI:58401"/>
        <dbReference type="ChEBI" id="CHEBI:62573"/>
        <dbReference type="EC" id="2.7.7.74"/>
    </reaction>
</comment>
<evidence type="ECO:0000256" key="8">
    <source>
        <dbReference type="ARBA" id="ARBA00049235"/>
    </source>
</evidence>
<reference evidence="10" key="1">
    <citation type="submission" date="2018-06" db="EMBL/GenBank/DDBJ databases">
        <authorList>
            <person name="Zhirakovskaya E."/>
        </authorList>
    </citation>
    <scope>NUCLEOTIDE SEQUENCE</scope>
</reference>
<dbReference type="GO" id="GO:0016779">
    <property type="term" value="F:nucleotidyltransferase activity"/>
    <property type="evidence" value="ECO:0007669"/>
    <property type="project" value="UniProtKB-KW"/>
</dbReference>
<comment type="similarity">
    <text evidence="2">In the C-terminal section; belongs to the CDP-alcohol phosphatidyltransferase class-I family.</text>
</comment>
<feature type="transmembrane region" description="Helical" evidence="9">
    <location>
        <begin position="187"/>
        <end position="208"/>
    </location>
</feature>
<evidence type="ECO:0000256" key="9">
    <source>
        <dbReference type="SAM" id="Phobius"/>
    </source>
</evidence>
<keyword evidence="9" id="KW-0812">Transmembrane</keyword>
<evidence type="ECO:0000256" key="2">
    <source>
        <dbReference type="ARBA" id="ARBA00006982"/>
    </source>
</evidence>
<dbReference type="GO" id="GO:0008654">
    <property type="term" value="P:phospholipid biosynthetic process"/>
    <property type="evidence" value="ECO:0007669"/>
    <property type="project" value="InterPro"/>
</dbReference>
<dbReference type="EC" id="2.7.7.74" evidence="4"/>
<evidence type="ECO:0000256" key="7">
    <source>
        <dbReference type="ARBA" id="ARBA00022679"/>
    </source>
</evidence>
<dbReference type="Gene3D" id="3.90.550.10">
    <property type="entry name" value="Spore Coat Polysaccharide Biosynthesis Protein SpsA, Chain A"/>
    <property type="match status" value="1"/>
</dbReference>
<evidence type="ECO:0000256" key="3">
    <source>
        <dbReference type="ARBA" id="ARBA00007897"/>
    </source>
</evidence>
<protein>
    <recommendedName>
        <fullName evidence="6">Bifunctional IPC transferase and DIPP synthase</fullName>
        <ecNumber evidence="4">2.7.7.74</ecNumber>
        <ecNumber evidence="5">2.7.8.34</ecNumber>
    </recommendedName>
</protein>
<name>A0A3B1D1N1_9ZZZZ</name>
<feature type="non-terminal residue" evidence="10">
    <location>
        <position position="1"/>
    </location>
</feature>
<dbReference type="EC" id="2.7.8.34" evidence="5"/>
<keyword evidence="9" id="KW-0472">Membrane</keyword>
<dbReference type="AlphaFoldDB" id="A0A3B1D1N1"/>
<dbReference type="InterPro" id="IPR043130">
    <property type="entry name" value="CDP-OH_PTrfase_TM_dom"/>
</dbReference>
<proteinExistence type="inferred from homology"/>
<dbReference type="InterPro" id="IPR029044">
    <property type="entry name" value="Nucleotide-diphossugar_trans"/>
</dbReference>
<dbReference type="InterPro" id="IPR048254">
    <property type="entry name" value="CDP_ALCOHOL_P_TRANSF_CS"/>
</dbReference>
<feature type="transmembrane region" description="Helical" evidence="9">
    <location>
        <begin position="272"/>
        <end position="293"/>
    </location>
</feature>